<accession>A0A9N9B6P1</accession>
<keyword evidence="1" id="KW-0175">Coiled coil</keyword>
<proteinExistence type="predicted"/>
<gene>
    <name evidence="2" type="ORF">FCALED_LOCUS6332</name>
</gene>
<sequence length="169" mass="20032">MTLEKKKDIISSCNIDLWKVEIEETNENIERLKNTEINIRKEFEGERLSTTKLAKNIFSIRLPEELIHIIVKSLKSTIIRKRKMVEDEDEEEEKLYLQKQGIFLLILPKINIQNKKNIFWKVNANRLLKKDKTVLLDCETFTIRIKPSGEITYVNGKELFKQMTEQPNI</sequence>
<keyword evidence="3" id="KW-1185">Reference proteome</keyword>
<feature type="coiled-coil region" evidence="1">
    <location>
        <begin position="15"/>
        <end position="42"/>
    </location>
</feature>
<dbReference type="EMBL" id="CAJVPQ010001485">
    <property type="protein sequence ID" value="CAG8555446.1"/>
    <property type="molecule type" value="Genomic_DNA"/>
</dbReference>
<reference evidence="2" key="1">
    <citation type="submission" date="2021-06" db="EMBL/GenBank/DDBJ databases">
        <authorList>
            <person name="Kallberg Y."/>
            <person name="Tangrot J."/>
            <person name="Rosling A."/>
        </authorList>
    </citation>
    <scope>NUCLEOTIDE SEQUENCE</scope>
    <source>
        <strain evidence="2">UK204</strain>
    </source>
</reference>
<name>A0A9N9B6P1_9GLOM</name>
<protein>
    <submittedName>
        <fullName evidence="2">11014_t:CDS:1</fullName>
    </submittedName>
</protein>
<dbReference type="OrthoDB" id="2110003at2759"/>
<comment type="caution">
    <text evidence="2">The sequence shown here is derived from an EMBL/GenBank/DDBJ whole genome shotgun (WGS) entry which is preliminary data.</text>
</comment>
<dbReference type="AlphaFoldDB" id="A0A9N9B6P1"/>
<dbReference type="Proteomes" id="UP000789570">
    <property type="component" value="Unassembled WGS sequence"/>
</dbReference>
<organism evidence="2 3">
    <name type="scientific">Funneliformis caledonium</name>
    <dbReference type="NCBI Taxonomy" id="1117310"/>
    <lineage>
        <taxon>Eukaryota</taxon>
        <taxon>Fungi</taxon>
        <taxon>Fungi incertae sedis</taxon>
        <taxon>Mucoromycota</taxon>
        <taxon>Glomeromycotina</taxon>
        <taxon>Glomeromycetes</taxon>
        <taxon>Glomerales</taxon>
        <taxon>Glomeraceae</taxon>
        <taxon>Funneliformis</taxon>
    </lineage>
</organism>
<evidence type="ECO:0000256" key="1">
    <source>
        <dbReference type="SAM" id="Coils"/>
    </source>
</evidence>
<evidence type="ECO:0000313" key="3">
    <source>
        <dbReference type="Proteomes" id="UP000789570"/>
    </source>
</evidence>
<evidence type="ECO:0000313" key="2">
    <source>
        <dbReference type="EMBL" id="CAG8555446.1"/>
    </source>
</evidence>